<name>A0A087DA73_9BIFI</name>
<dbReference type="RefSeq" id="WP_033891053.1">
    <property type="nucleotide sequence ID" value="NZ_JGZN01000008.1"/>
</dbReference>
<accession>A0A087DA73</accession>
<evidence type="ECO:0000313" key="2">
    <source>
        <dbReference type="Proteomes" id="UP000029066"/>
    </source>
</evidence>
<gene>
    <name evidence="1" type="ORF">BISA_0823</name>
</gene>
<dbReference type="AlphaFoldDB" id="A0A087DA73"/>
<dbReference type="Proteomes" id="UP000029066">
    <property type="component" value="Unassembled WGS sequence"/>
</dbReference>
<organism evidence="1 2">
    <name type="scientific">Bifidobacterium saguini DSM 23967</name>
    <dbReference type="NCBI Taxonomy" id="1437607"/>
    <lineage>
        <taxon>Bacteria</taxon>
        <taxon>Bacillati</taxon>
        <taxon>Actinomycetota</taxon>
        <taxon>Actinomycetes</taxon>
        <taxon>Bifidobacteriales</taxon>
        <taxon>Bifidobacteriaceae</taxon>
        <taxon>Bifidobacterium</taxon>
    </lineage>
</organism>
<proteinExistence type="predicted"/>
<dbReference type="STRING" id="1437607.BISA_0823"/>
<evidence type="ECO:0000313" key="1">
    <source>
        <dbReference type="EMBL" id="KFI92423.1"/>
    </source>
</evidence>
<sequence>MTVELITGYAGTPHISSDEVGAYNAGLVGPGDYALATGDQLAGSMTSSTVFSLKSGDAVLNGRHVHLAGTSTVEITAGTAGQKRNDLVVLRYTRDTATNIEGCRLVVIKGTSTTGTAADPAHNTDSILNGVATHDMPLYRIPLDGIIVGTLVPLFNVLKPMADVWDSLSPATLWSGALQEGTATLGASANGYRHLLLESKDDDGLYRTFVVPVVNGGKATTTLSWHATSITTGKTWFKDVRFAVEDKIITINTPRARDSDSISKLVSTTKILTLTAVYGIH</sequence>
<dbReference type="OrthoDB" id="3239113at2"/>
<reference evidence="1 2" key="1">
    <citation type="submission" date="2014-03" db="EMBL/GenBank/DDBJ databases">
        <title>Genomics of Bifidobacteria.</title>
        <authorList>
            <person name="Ventura M."/>
            <person name="Milani C."/>
            <person name="Lugli G.A."/>
        </authorList>
    </citation>
    <scope>NUCLEOTIDE SEQUENCE [LARGE SCALE GENOMIC DNA]</scope>
    <source>
        <strain evidence="1 2">DSM 23967</strain>
    </source>
</reference>
<protein>
    <submittedName>
        <fullName evidence="1">Uncharacterized protein</fullName>
    </submittedName>
</protein>
<dbReference type="EMBL" id="JGZN01000008">
    <property type="protein sequence ID" value="KFI92423.1"/>
    <property type="molecule type" value="Genomic_DNA"/>
</dbReference>
<comment type="caution">
    <text evidence="1">The sequence shown here is derived from an EMBL/GenBank/DDBJ whole genome shotgun (WGS) entry which is preliminary data.</text>
</comment>